<evidence type="ECO:0000313" key="3">
    <source>
        <dbReference type="EMBL" id="RPE26896.1"/>
    </source>
</evidence>
<protein>
    <submittedName>
        <fullName evidence="3">Surfactin synthase thioesterase subunit</fullName>
    </submittedName>
</protein>
<organism evidence="3 4">
    <name type="scientific">Kitasatospora cineracea</name>
    <dbReference type="NCBI Taxonomy" id="88074"/>
    <lineage>
        <taxon>Bacteria</taxon>
        <taxon>Bacillati</taxon>
        <taxon>Actinomycetota</taxon>
        <taxon>Actinomycetes</taxon>
        <taxon>Kitasatosporales</taxon>
        <taxon>Streptomycetaceae</taxon>
        <taxon>Kitasatospora</taxon>
    </lineage>
</organism>
<dbReference type="SUPFAM" id="SSF53474">
    <property type="entry name" value="alpha/beta-Hydrolases"/>
    <property type="match status" value="1"/>
</dbReference>
<comment type="similarity">
    <text evidence="1">Belongs to the thioesterase family.</text>
</comment>
<name>A0A3N4R2U2_9ACTN</name>
<feature type="domain" description="Thioesterase" evidence="2">
    <location>
        <begin position="6"/>
        <end position="231"/>
    </location>
</feature>
<dbReference type="GO" id="GO:0008610">
    <property type="term" value="P:lipid biosynthetic process"/>
    <property type="evidence" value="ECO:0007669"/>
    <property type="project" value="TreeGrafter"/>
</dbReference>
<dbReference type="Gene3D" id="3.40.50.1820">
    <property type="entry name" value="alpha/beta hydrolase"/>
    <property type="match status" value="1"/>
</dbReference>
<dbReference type="InterPro" id="IPR012223">
    <property type="entry name" value="TEII"/>
</dbReference>
<evidence type="ECO:0000256" key="1">
    <source>
        <dbReference type="ARBA" id="ARBA00007169"/>
    </source>
</evidence>
<dbReference type="InterPro" id="IPR029058">
    <property type="entry name" value="AB_hydrolase_fold"/>
</dbReference>
<dbReference type="RefSeq" id="WP_123821702.1">
    <property type="nucleotide sequence ID" value="NZ_RKQG01000005.1"/>
</dbReference>
<accession>A0A3N4R2U2</accession>
<dbReference type="PANTHER" id="PTHR11487:SF0">
    <property type="entry name" value="S-ACYL FATTY ACID SYNTHASE THIOESTERASE, MEDIUM CHAIN"/>
    <property type="match status" value="1"/>
</dbReference>
<gene>
    <name evidence="3" type="ORF">EDD38_7533</name>
</gene>
<dbReference type="EMBL" id="RKQG01000005">
    <property type="protein sequence ID" value="RPE26896.1"/>
    <property type="molecule type" value="Genomic_DNA"/>
</dbReference>
<keyword evidence="4" id="KW-1185">Reference proteome</keyword>
<dbReference type="AlphaFoldDB" id="A0A3N4R2U2"/>
<dbReference type="InterPro" id="IPR001031">
    <property type="entry name" value="Thioesterase"/>
</dbReference>
<evidence type="ECO:0000259" key="2">
    <source>
        <dbReference type="Pfam" id="PF00975"/>
    </source>
</evidence>
<evidence type="ECO:0000313" key="4">
    <source>
        <dbReference type="Proteomes" id="UP000266906"/>
    </source>
</evidence>
<dbReference type="Proteomes" id="UP000266906">
    <property type="component" value="Unassembled WGS sequence"/>
</dbReference>
<comment type="caution">
    <text evidence="3">The sequence shown here is derived from an EMBL/GenBank/DDBJ whole genome shotgun (WGS) entry which is preliminary data.</text>
</comment>
<reference evidence="3 4" key="1">
    <citation type="submission" date="2018-11" db="EMBL/GenBank/DDBJ databases">
        <title>Sequencing the genomes of 1000 actinobacteria strains.</title>
        <authorList>
            <person name="Klenk H.-P."/>
        </authorList>
    </citation>
    <scope>NUCLEOTIDE SEQUENCE [LARGE SCALE GENOMIC DNA]</scope>
    <source>
        <strain evidence="3 4">DSM 44781</strain>
    </source>
</reference>
<proteinExistence type="inferred from homology"/>
<dbReference type="PANTHER" id="PTHR11487">
    <property type="entry name" value="THIOESTERASE"/>
    <property type="match status" value="1"/>
</dbReference>
<dbReference type="Pfam" id="PF00975">
    <property type="entry name" value="Thioesterase"/>
    <property type="match status" value="1"/>
</dbReference>
<sequence>MADLVPLVCLAPAGAGASFFAPWGDAAERAGFALTAIDLPGRERRFAEPPVHSVPAAAEHLHPEVSALLAGPGGGVLLGHCLGAWVAYHLARLLTLAPRPPRLLLCASGSAAPGTVLGHRATGLPDDAFLRTVEHNTGFVHPAFQDEELRELLLPALRADVEAAESYRPDWPGRTPFPVLAWRARADRLVPASEAAAWQQTAGSFAGLTEYPGDHMSLPEHGPALLPALARTWHSLFPVPATAASVEHPC</sequence>